<evidence type="ECO:0000256" key="1">
    <source>
        <dbReference type="ARBA" id="ARBA00007749"/>
    </source>
</evidence>
<dbReference type="PANTHER" id="PTHR42978:SF6">
    <property type="entry name" value="QUORUM-QUENCHING LACTONASE YTNP-RELATED"/>
    <property type="match status" value="1"/>
</dbReference>
<keyword evidence="4" id="KW-0862">Zinc</keyword>
<evidence type="ECO:0000256" key="2">
    <source>
        <dbReference type="ARBA" id="ARBA00022723"/>
    </source>
</evidence>
<evidence type="ECO:0000313" key="6">
    <source>
        <dbReference type="EMBL" id="TDH61004.1"/>
    </source>
</evidence>
<reference evidence="6 7" key="1">
    <citation type="journal article" date="2016" name="J. Microbiol.">
        <title>Dankookia rubra gen. nov., sp. nov., an alphaproteobacterium isolated from sediment of a shallow stream.</title>
        <authorList>
            <person name="Kim W.H."/>
            <person name="Kim D.H."/>
            <person name="Kang K."/>
            <person name="Ahn T.Y."/>
        </authorList>
    </citation>
    <scope>NUCLEOTIDE SEQUENCE [LARGE SCALE GENOMIC DNA]</scope>
    <source>
        <strain evidence="6 7">JCM30602</strain>
    </source>
</reference>
<dbReference type="SUPFAM" id="SSF56281">
    <property type="entry name" value="Metallo-hydrolase/oxidoreductase"/>
    <property type="match status" value="1"/>
</dbReference>
<evidence type="ECO:0000313" key="7">
    <source>
        <dbReference type="Proteomes" id="UP000295096"/>
    </source>
</evidence>
<comment type="caution">
    <text evidence="6">The sequence shown here is derived from an EMBL/GenBank/DDBJ whole genome shotgun (WGS) entry which is preliminary data.</text>
</comment>
<dbReference type="InterPro" id="IPR036866">
    <property type="entry name" value="RibonucZ/Hydroxyglut_hydro"/>
</dbReference>
<dbReference type="OrthoDB" id="9773738at2"/>
<keyword evidence="3 6" id="KW-0378">Hydrolase</keyword>
<keyword evidence="2" id="KW-0479">Metal-binding</keyword>
<keyword evidence="7" id="KW-1185">Reference proteome</keyword>
<dbReference type="GO" id="GO:0016787">
    <property type="term" value="F:hydrolase activity"/>
    <property type="evidence" value="ECO:0007669"/>
    <property type="project" value="UniProtKB-KW"/>
</dbReference>
<dbReference type="AlphaFoldDB" id="A0A4R5QCY8"/>
<organism evidence="6 7">
    <name type="scientific">Dankookia rubra</name>
    <dbReference type="NCBI Taxonomy" id="1442381"/>
    <lineage>
        <taxon>Bacteria</taxon>
        <taxon>Pseudomonadati</taxon>
        <taxon>Pseudomonadota</taxon>
        <taxon>Alphaproteobacteria</taxon>
        <taxon>Acetobacterales</taxon>
        <taxon>Roseomonadaceae</taxon>
        <taxon>Dankookia</taxon>
    </lineage>
</organism>
<protein>
    <submittedName>
        <fullName evidence="6">MBL fold metallo-hydrolase</fullName>
    </submittedName>
</protein>
<accession>A0A4R5QCY8</accession>
<dbReference type="Gene3D" id="3.60.15.10">
    <property type="entry name" value="Ribonuclease Z/Hydroxyacylglutathione hydrolase-like"/>
    <property type="match status" value="1"/>
</dbReference>
<dbReference type="InterPro" id="IPR051013">
    <property type="entry name" value="MBL_superfamily_lactonases"/>
</dbReference>
<name>A0A4R5QCY8_9PROT</name>
<dbReference type="InterPro" id="IPR001279">
    <property type="entry name" value="Metallo-B-lactamas"/>
</dbReference>
<dbReference type="EMBL" id="SMSJ01000028">
    <property type="protein sequence ID" value="TDH61004.1"/>
    <property type="molecule type" value="Genomic_DNA"/>
</dbReference>
<gene>
    <name evidence="6" type="ORF">E2C06_19045</name>
</gene>
<feature type="domain" description="Metallo-beta-lactamase" evidence="5">
    <location>
        <begin position="56"/>
        <end position="140"/>
    </location>
</feature>
<dbReference type="Proteomes" id="UP000295096">
    <property type="component" value="Unassembled WGS sequence"/>
</dbReference>
<dbReference type="GO" id="GO:0046872">
    <property type="term" value="F:metal ion binding"/>
    <property type="evidence" value="ECO:0007669"/>
    <property type="project" value="UniProtKB-KW"/>
</dbReference>
<evidence type="ECO:0000256" key="4">
    <source>
        <dbReference type="ARBA" id="ARBA00022833"/>
    </source>
</evidence>
<evidence type="ECO:0000256" key="3">
    <source>
        <dbReference type="ARBA" id="ARBA00022801"/>
    </source>
</evidence>
<comment type="similarity">
    <text evidence="1">Belongs to the metallo-beta-lactamase superfamily.</text>
</comment>
<evidence type="ECO:0000259" key="5">
    <source>
        <dbReference type="Pfam" id="PF00753"/>
    </source>
</evidence>
<dbReference type="Pfam" id="PF00753">
    <property type="entry name" value="Lactamase_B"/>
    <property type="match status" value="1"/>
</dbReference>
<proteinExistence type="inferred from homology"/>
<sequence>MRFAIEEVCVDVIVDDDDFELPLSGSLPGCDGLRLMQHRKLLEPDFLDLERDIVRFAVQSFVLRTHGRTILVDTCIGEQKDRPEIPAWHQRRGTGFLDRLVKAGVDPADVDIIFCTHLHVDHVGWNMRCDDGRWTPTFPNARYLIGRNEHAIDPAWAILNQAA</sequence>
<dbReference type="PANTHER" id="PTHR42978">
    <property type="entry name" value="QUORUM-QUENCHING LACTONASE YTNP-RELATED-RELATED"/>
    <property type="match status" value="1"/>
</dbReference>